<proteinExistence type="inferred from homology"/>
<dbReference type="GO" id="GO:0015744">
    <property type="term" value="P:succinate transport"/>
    <property type="evidence" value="ECO:0007669"/>
    <property type="project" value="TreeGrafter"/>
</dbReference>
<name>G9QQX0_9BACI</name>
<keyword evidence="3" id="KW-0997">Cell inner membrane</keyword>
<dbReference type="InterPro" id="IPR050539">
    <property type="entry name" value="ThrE_Dicarb/AminoAcid_Exp"/>
</dbReference>
<keyword evidence="2" id="KW-1003">Cell membrane</keyword>
<evidence type="ECO:0000313" key="10">
    <source>
        <dbReference type="EMBL" id="EHL71969.1"/>
    </source>
</evidence>
<sequence>MLEQMVTSFIASAGFGIIFNAPKSSLFQCGLVGMIGWIIYFWLVEMQYDSVFASCVASIFVGVISYICAKMYKTPVIIFTVGGIIPLVPGGLAYDAMRHFVQNDYNIALQLAAKVFLISGAIAMGLVFAEVVNLIIRKFLSVKQKARWRVLYNKDTNIES</sequence>
<dbReference type="RefSeq" id="WP_004439974.1">
    <property type="nucleotide sequence ID" value="NZ_JH414765.1"/>
</dbReference>
<dbReference type="PANTHER" id="PTHR34390">
    <property type="entry name" value="UPF0442 PROTEIN YJJB-RELATED"/>
    <property type="match status" value="1"/>
</dbReference>
<evidence type="ECO:0000259" key="9">
    <source>
        <dbReference type="Pfam" id="PF12821"/>
    </source>
</evidence>
<feature type="transmembrane region" description="Helical" evidence="8">
    <location>
        <begin position="114"/>
        <end position="136"/>
    </location>
</feature>
<dbReference type="Proteomes" id="UP000011747">
    <property type="component" value="Unassembled WGS sequence"/>
</dbReference>
<feature type="transmembrane region" description="Helical" evidence="8">
    <location>
        <begin position="50"/>
        <end position="69"/>
    </location>
</feature>
<gene>
    <name evidence="10" type="ORF">HMPREF1015_02393</name>
</gene>
<dbReference type="GO" id="GO:0005886">
    <property type="term" value="C:plasma membrane"/>
    <property type="evidence" value="ECO:0007669"/>
    <property type="project" value="UniProtKB-SubCell"/>
</dbReference>
<evidence type="ECO:0000256" key="2">
    <source>
        <dbReference type="ARBA" id="ARBA00022475"/>
    </source>
</evidence>
<keyword evidence="6 8" id="KW-0472">Membrane</keyword>
<organism evidence="10 11">
    <name type="scientific">Bacillus smithii 7_3_47FAA</name>
    <dbReference type="NCBI Taxonomy" id="665952"/>
    <lineage>
        <taxon>Bacteria</taxon>
        <taxon>Bacillati</taxon>
        <taxon>Bacillota</taxon>
        <taxon>Bacilli</taxon>
        <taxon>Bacillales</taxon>
        <taxon>Bacillaceae</taxon>
        <taxon>Bacillus</taxon>
    </lineage>
</organism>
<evidence type="ECO:0000256" key="8">
    <source>
        <dbReference type="SAM" id="Phobius"/>
    </source>
</evidence>
<evidence type="ECO:0000256" key="7">
    <source>
        <dbReference type="ARBA" id="ARBA00034125"/>
    </source>
</evidence>
<evidence type="ECO:0000256" key="1">
    <source>
        <dbReference type="ARBA" id="ARBA00004651"/>
    </source>
</evidence>
<dbReference type="AlphaFoldDB" id="G9QQX0"/>
<comment type="similarity">
    <text evidence="7">Belongs to the ThrE exporter (TC 2.A.79) family.</text>
</comment>
<dbReference type="EMBL" id="ACWF01000173">
    <property type="protein sequence ID" value="EHL71969.1"/>
    <property type="molecule type" value="Genomic_DNA"/>
</dbReference>
<evidence type="ECO:0000256" key="6">
    <source>
        <dbReference type="ARBA" id="ARBA00023136"/>
    </source>
</evidence>
<keyword evidence="5 8" id="KW-1133">Transmembrane helix</keyword>
<feature type="transmembrane region" description="Helical" evidence="8">
    <location>
        <begin position="76"/>
        <end position="94"/>
    </location>
</feature>
<keyword evidence="4 8" id="KW-0812">Transmembrane</keyword>
<evidence type="ECO:0000256" key="5">
    <source>
        <dbReference type="ARBA" id="ARBA00022989"/>
    </source>
</evidence>
<dbReference type="Pfam" id="PF12821">
    <property type="entry name" value="ThrE_2"/>
    <property type="match status" value="1"/>
</dbReference>
<feature type="domain" description="Threonine/Serine exporter ThrE" evidence="9">
    <location>
        <begin position="4"/>
        <end position="132"/>
    </location>
</feature>
<feature type="transmembrane region" description="Helical" evidence="8">
    <location>
        <begin position="25"/>
        <end position="44"/>
    </location>
</feature>
<comment type="caution">
    <text evidence="10">The sequence shown here is derived from an EMBL/GenBank/DDBJ whole genome shotgun (WGS) entry which is preliminary data.</text>
</comment>
<dbReference type="PATRIC" id="fig|665952.3.peg.3638"/>
<keyword evidence="11" id="KW-1185">Reference proteome</keyword>
<dbReference type="InterPro" id="IPR024528">
    <property type="entry name" value="ThrE_2"/>
</dbReference>
<evidence type="ECO:0000256" key="3">
    <source>
        <dbReference type="ARBA" id="ARBA00022519"/>
    </source>
</evidence>
<reference evidence="10 11" key="1">
    <citation type="submission" date="2011-09" db="EMBL/GenBank/DDBJ databases">
        <title>The Genome Sequence of Bacillus smithii 7_3_47FAA.</title>
        <authorList>
            <consortium name="The Broad Institute Genome Sequencing Platform"/>
            <person name="Earl A."/>
            <person name="Ward D."/>
            <person name="Feldgarden M."/>
            <person name="Gevers D."/>
            <person name="Daigneault M."/>
            <person name="Strauss J."/>
            <person name="Allen-Vercoe E."/>
            <person name="Young S.K."/>
            <person name="Zeng Q."/>
            <person name="Gargeya S."/>
            <person name="Fitzgerald M."/>
            <person name="Haas B."/>
            <person name="Abouelleil A."/>
            <person name="Alvarado L."/>
            <person name="Arachchi H.M."/>
            <person name="Berlin A."/>
            <person name="Brown A."/>
            <person name="Chapman S.B."/>
            <person name="Chen Z."/>
            <person name="Dunbar C."/>
            <person name="Freedman E."/>
            <person name="Gearin G."/>
            <person name="Goldberg J."/>
            <person name="Griggs A."/>
            <person name="Gujja S."/>
            <person name="Heiman D."/>
            <person name="Howarth C."/>
            <person name="Larson L."/>
            <person name="Lui A."/>
            <person name="MacDonald P.J.P."/>
            <person name="Montmayeur A."/>
            <person name="Murphy C."/>
            <person name="Neiman D."/>
            <person name="Pearson M."/>
            <person name="Priest M."/>
            <person name="Roberts A."/>
            <person name="Saif S."/>
            <person name="Shea T."/>
            <person name="Shenoy N."/>
            <person name="Sisk P."/>
            <person name="Stolte C."/>
            <person name="Sykes S."/>
            <person name="Wortman J."/>
            <person name="Nusbaum C."/>
            <person name="Birren B."/>
        </authorList>
    </citation>
    <scope>NUCLEOTIDE SEQUENCE [LARGE SCALE GENOMIC DNA]</scope>
    <source>
        <strain evidence="10 11">7_3_47FAA</strain>
    </source>
</reference>
<protein>
    <recommendedName>
        <fullName evidence="9">Threonine/Serine exporter ThrE domain-containing protein</fullName>
    </recommendedName>
</protein>
<comment type="subcellular location">
    <subcellularLocation>
        <location evidence="1">Cell membrane</location>
        <topology evidence="1">Multi-pass membrane protein</topology>
    </subcellularLocation>
</comment>
<evidence type="ECO:0000256" key="4">
    <source>
        <dbReference type="ARBA" id="ARBA00022692"/>
    </source>
</evidence>
<dbReference type="PANTHER" id="PTHR34390:SF1">
    <property type="entry name" value="SUCCINATE TRANSPORTER SUBUNIT YJJB-RELATED"/>
    <property type="match status" value="1"/>
</dbReference>
<dbReference type="GeneID" id="87581983"/>
<dbReference type="HOGENOM" id="CLU_117642_3_0_9"/>
<evidence type="ECO:0000313" key="11">
    <source>
        <dbReference type="Proteomes" id="UP000011747"/>
    </source>
</evidence>
<accession>G9QQX0</accession>